<organism evidence="2 3">
    <name type="scientific">Piptocephalis cylindrospora</name>
    <dbReference type="NCBI Taxonomy" id="1907219"/>
    <lineage>
        <taxon>Eukaryota</taxon>
        <taxon>Fungi</taxon>
        <taxon>Fungi incertae sedis</taxon>
        <taxon>Zoopagomycota</taxon>
        <taxon>Zoopagomycotina</taxon>
        <taxon>Zoopagomycetes</taxon>
        <taxon>Zoopagales</taxon>
        <taxon>Piptocephalidaceae</taxon>
        <taxon>Piptocephalis</taxon>
    </lineage>
</organism>
<reference evidence="3" key="1">
    <citation type="journal article" date="2018" name="Nat. Microbiol.">
        <title>Leveraging single-cell genomics to expand the fungal tree of life.</title>
        <authorList>
            <person name="Ahrendt S.R."/>
            <person name="Quandt C.A."/>
            <person name="Ciobanu D."/>
            <person name="Clum A."/>
            <person name="Salamov A."/>
            <person name="Andreopoulos B."/>
            <person name="Cheng J.F."/>
            <person name="Woyke T."/>
            <person name="Pelin A."/>
            <person name="Henrissat B."/>
            <person name="Reynolds N.K."/>
            <person name="Benny G.L."/>
            <person name="Smith M.E."/>
            <person name="James T.Y."/>
            <person name="Grigoriev I.V."/>
        </authorList>
    </citation>
    <scope>NUCLEOTIDE SEQUENCE [LARGE SCALE GENOMIC DNA]</scope>
</reference>
<feature type="non-terminal residue" evidence="2">
    <location>
        <position position="1"/>
    </location>
</feature>
<evidence type="ECO:0000313" key="2">
    <source>
        <dbReference type="EMBL" id="RKP12777.1"/>
    </source>
</evidence>
<name>A0A4P9Y1T9_9FUNG</name>
<feature type="compositionally biased region" description="Polar residues" evidence="1">
    <location>
        <begin position="233"/>
        <end position="246"/>
    </location>
</feature>
<accession>A0A4P9Y1T9</accession>
<proteinExistence type="predicted"/>
<sequence>ARNILFRSNPGSEGQARVGPIGMTRRMRKRVEGVVEDIIDPIHPHFYPQHLLGGVKESKDRREPILAWKDPLVQGCSNTMLLAEEEEEGDHTGVNEPQVWGIDPPRHNAMSMMPMAEPVAEPMAASITEPIRYRMRKEEEEEEEEEEIRVEESPAASEERLYHRPSMTSTLTDPREEGGEETMIYLGPRDDLPLDRLSYRQSLGDIGSEQVILSDACREGRGDASPVVEQRESSVSTRTTQRTGSSFAYEAMELRDSGAGEEEDDEGGEEEESNDSRVHEPLEDFEEAMGTGKRGHGGGQYQTAWRKCPFMKRP</sequence>
<dbReference type="Proteomes" id="UP000267251">
    <property type="component" value="Unassembled WGS sequence"/>
</dbReference>
<keyword evidence="3" id="KW-1185">Reference proteome</keyword>
<evidence type="ECO:0000256" key="1">
    <source>
        <dbReference type="SAM" id="MobiDB-lite"/>
    </source>
</evidence>
<dbReference type="EMBL" id="KZ988207">
    <property type="protein sequence ID" value="RKP12777.1"/>
    <property type="molecule type" value="Genomic_DNA"/>
</dbReference>
<feature type="region of interest" description="Disordered" evidence="1">
    <location>
        <begin position="136"/>
        <end position="178"/>
    </location>
</feature>
<evidence type="ECO:0000313" key="3">
    <source>
        <dbReference type="Proteomes" id="UP000267251"/>
    </source>
</evidence>
<dbReference type="AlphaFoldDB" id="A0A4P9Y1T9"/>
<protein>
    <submittedName>
        <fullName evidence="2">Uncharacterized protein</fullName>
    </submittedName>
</protein>
<feature type="compositionally biased region" description="Acidic residues" evidence="1">
    <location>
        <begin position="259"/>
        <end position="273"/>
    </location>
</feature>
<feature type="region of interest" description="Disordered" evidence="1">
    <location>
        <begin position="219"/>
        <end position="314"/>
    </location>
</feature>
<gene>
    <name evidence="2" type="ORF">BJ684DRAFT_16768</name>
</gene>
<feature type="compositionally biased region" description="Acidic residues" evidence="1">
    <location>
        <begin position="139"/>
        <end position="149"/>
    </location>
</feature>